<dbReference type="GO" id="GO:0031956">
    <property type="term" value="F:medium-chain fatty acid-CoA ligase activity"/>
    <property type="evidence" value="ECO:0007669"/>
    <property type="project" value="TreeGrafter"/>
</dbReference>
<dbReference type="SUPFAM" id="SSF56801">
    <property type="entry name" value="Acetyl-CoA synthetase-like"/>
    <property type="match status" value="1"/>
</dbReference>
<keyword evidence="2 5" id="KW-0436">Ligase</keyword>
<dbReference type="Pfam" id="PF00501">
    <property type="entry name" value="AMP-binding"/>
    <property type="match status" value="1"/>
</dbReference>
<dbReference type="Gene3D" id="3.30.300.30">
    <property type="match status" value="1"/>
</dbReference>
<evidence type="ECO:0000259" key="4">
    <source>
        <dbReference type="Pfam" id="PF13193"/>
    </source>
</evidence>
<comment type="similarity">
    <text evidence="1">Belongs to the ATP-dependent AMP-binding enzyme family.</text>
</comment>
<dbReference type="AlphaFoldDB" id="A0A3G8JLP1"/>
<dbReference type="KEGG" id="gom:D7316_02088"/>
<dbReference type="InterPro" id="IPR020845">
    <property type="entry name" value="AMP-binding_CS"/>
</dbReference>
<gene>
    <name evidence="5" type="primary">lcfB_5</name>
    <name evidence="5" type="ORF">D7316_02088</name>
</gene>
<dbReference type="PANTHER" id="PTHR43201:SF5">
    <property type="entry name" value="MEDIUM-CHAIN ACYL-COA LIGASE ACSF2, MITOCHONDRIAL"/>
    <property type="match status" value="1"/>
</dbReference>
<accession>A0A3G8JLP1</accession>
<evidence type="ECO:0000313" key="5">
    <source>
        <dbReference type="EMBL" id="AZG45492.1"/>
    </source>
</evidence>
<feature type="domain" description="AMP-binding enzyme C-terminal" evidence="4">
    <location>
        <begin position="452"/>
        <end position="527"/>
    </location>
</feature>
<feature type="domain" description="AMP-dependent synthetase/ligase" evidence="3">
    <location>
        <begin position="22"/>
        <end position="402"/>
    </location>
</feature>
<evidence type="ECO:0000259" key="3">
    <source>
        <dbReference type="Pfam" id="PF00501"/>
    </source>
</evidence>
<dbReference type="InterPro" id="IPR045851">
    <property type="entry name" value="AMP-bd_C_sf"/>
</dbReference>
<evidence type="ECO:0000313" key="6">
    <source>
        <dbReference type="Proteomes" id="UP000271469"/>
    </source>
</evidence>
<name>A0A3G8JLP1_9ACTN</name>
<protein>
    <submittedName>
        <fullName evidence="5">Long-chain-fatty-acid--CoA ligase</fullName>
        <ecNumber evidence="5">6.2.1.3</ecNumber>
    </submittedName>
</protein>
<dbReference type="EC" id="6.2.1.3" evidence="5"/>
<dbReference type="InterPro" id="IPR042099">
    <property type="entry name" value="ANL_N_sf"/>
</dbReference>
<dbReference type="Proteomes" id="UP000271469">
    <property type="component" value="Chromosome"/>
</dbReference>
<dbReference type="EMBL" id="CP033972">
    <property type="protein sequence ID" value="AZG45492.1"/>
    <property type="molecule type" value="Genomic_DNA"/>
</dbReference>
<reference evidence="5 6" key="1">
    <citation type="submission" date="2018-11" db="EMBL/GenBank/DDBJ databases">
        <title>Gordonia insulae sp. nov., isolated from an island soil.</title>
        <authorList>
            <person name="Kim Y.S."/>
            <person name="Kim S.B."/>
        </authorList>
    </citation>
    <scope>NUCLEOTIDE SEQUENCE [LARGE SCALE GENOMIC DNA]</scope>
    <source>
        <strain evidence="5 6">MMS17-SY073</strain>
    </source>
</reference>
<evidence type="ECO:0000256" key="2">
    <source>
        <dbReference type="ARBA" id="ARBA00022598"/>
    </source>
</evidence>
<keyword evidence="6" id="KW-1185">Reference proteome</keyword>
<dbReference type="Pfam" id="PF13193">
    <property type="entry name" value="AMP-binding_C"/>
    <property type="match status" value="1"/>
</dbReference>
<dbReference type="PANTHER" id="PTHR43201">
    <property type="entry name" value="ACYL-COA SYNTHETASE"/>
    <property type="match status" value="1"/>
</dbReference>
<proteinExistence type="inferred from homology"/>
<sequence>MIESLDSADDDETALDMFRALVADSPDSPLLDYFDNSLSVDDIDRLSDSLAAGLSDGGFHEGDRLALYLQNVPQYVVTLLAVWKLKGIAVAINPMLTGHEVSKLLADSTPKVLVCLDELFTLGIATAVANSTVTRVITTSPLDWRATIADSSIVANTVDGLDGCEDLSELIKHNDNRKPPHLSPVPDDVAVITYTSGTTGVPKGAMNSHRNVATGGRAYRDWFGLGRDDIILGIAPLFHVTGLSGHIASTLAAGARLILLYRFTVDEVARVVRDKRPTFTVGAITAFIALANSPEVRHADLASLTKVASGGAPVAAATIDNFEDLFGSYIHNVYGMTETTSPVLAVPMNSRAPVGTQTEALSVGVPVITADVAVVGDDGLPVAVGELGEVAVSGPQVITGYWNNPAADAEAFRNGRLLTGDVGYRDDAGWFYLVDRRKDMIIASGYKVWPREVEDTLYKHEAVLEAGVVGQPDDYRGESVMAFVSLRDGFETTPQELIDFCRSRMAAYKYPREVVIVDAIPKTVTGKVLRRELRPGIQPELHRPG</sequence>
<dbReference type="PROSITE" id="PS00455">
    <property type="entry name" value="AMP_BINDING"/>
    <property type="match status" value="1"/>
</dbReference>
<dbReference type="Gene3D" id="3.40.50.12780">
    <property type="entry name" value="N-terminal domain of ligase-like"/>
    <property type="match status" value="1"/>
</dbReference>
<dbReference type="InterPro" id="IPR000873">
    <property type="entry name" value="AMP-dep_synth/lig_dom"/>
</dbReference>
<dbReference type="RefSeq" id="WP_232016858.1">
    <property type="nucleotide sequence ID" value="NZ_CP033972.1"/>
</dbReference>
<evidence type="ECO:0000256" key="1">
    <source>
        <dbReference type="ARBA" id="ARBA00006432"/>
    </source>
</evidence>
<dbReference type="GO" id="GO:0004467">
    <property type="term" value="F:long-chain fatty acid-CoA ligase activity"/>
    <property type="evidence" value="ECO:0007669"/>
    <property type="project" value="UniProtKB-EC"/>
</dbReference>
<organism evidence="5 6">
    <name type="scientific">Gordonia insulae</name>
    <dbReference type="NCBI Taxonomy" id="2420509"/>
    <lineage>
        <taxon>Bacteria</taxon>
        <taxon>Bacillati</taxon>
        <taxon>Actinomycetota</taxon>
        <taxon>Actinomycetes</taxon>
        <taxon>Mycobacteriales</taxon>
        <taxon>Gordoniaceae</taxon>
        <taxon>Gordonia</taxon>
    </lineage>
</organism>
<dbReference type="InterPro" id="IPR025110">
    <property type="entry name" value="AMP-bd_C"/>
</dbReference>
<dbReference type="FunFam" id="3.30.300.30:FF:000008">
    <property type="entry name" value="2,3-dihydroxybenzoate-AMP ligase"/>
    <property type="match status" value="1"/>
</dbReference>